<keyword evidence="3" id="KW-1185">Reference proteome</keyword>
<accession>A0A8H8D938</accession>
<reference evidence="2 3" key="1">
    <citation type="submission" date="2020-12" db="EMBL/GenBank/DDBJ databases">
        <title>Effect of drift, selection, and recombination on the evolution of hybrid genomes in Candida yeast pathogens.</title>
        <authorList>
            <person name="Mixao V."/>
            <person name="Ksiezopolska E."/>
            <person name="Saus E."/>
            <person name="Boekhout T."/>
            <person name="Gacser A."/>
            <person name="Gabaldon T."/>
        </authorList>
    </citation>
    <scope>NUCLEOTIDE SEQUENCE [LARGE SCALE GENOMIC DNA]</scope>
    <source>
        <strain evidence="2 3">BP57</strain>
    </source>
</reference>
<dbReference type="EMBL" id="JAEOAQ010000007">
    <property type="protein sequence ID" value="KAG5417773.1"/>
    <property type="molecule type" value="Genomic_DNA"/>
</dbReference>
<organism evidence="2 3">
    <name type="scientific">Candida metapsilosis</name>
    <dbReference type="NCBI Taxonomy" id="273372"/>
    <lineage>
        <taxon>Eukaryota</taxon>
        <taxon>Fungi</taxon>
        <taxon>Dikarya</taxon>
        <taxon>Ascomycota</taxon>
        <taxon>Saccharomycotina</taxon>
        <taxon>Pichiomycetes</taxon>
        <taxon>Debaryomycetaceae</taxon>
        <taxon>Candida/Lodderomyces clade</taxon>
        <taxon>Candida</taxon>
    </lineage>
</organism>
<dbReference type="OrthoDB" id="4081346at2759"/>
<name>A0A8H8D938_9ASCO</name>
<dbReference type="RefSeq" id="XP_067546889.1">
    <property type="nucleotide sequence ID" value="XM_067694583.1"/>
</dbReference>
<evidence type="ECO:0000313" key="3">
    <source>
        <dbReference type="Proteomes" id="UP000669133"/>
    </source>
</evidence>
<evidence type="ECO:0000256" key="1">
    <source>
        <dbReference type="SAM" id="Coils"/>
    </source>
</evidence>
<dbReference type="GeneID" id="93654038"/>
<evidence type="ECO:0000313" key="2">
    <source>
        <dbReference type="EMBL" id="KAG5417773.1"/>
    </source>
</evidence>
<gene>
    <name evidence="2" type="ORF">I9W82_005409</name>
</gene>
<proteinExistence type="predicted"/>
<protein>
    <submittedName>
        <fullName evidence="2">Uncharacterized protein</fullName>
    </submittedName>
</protein>
<dbReference type="Proteomes" id="UP000669133">
    <property type="component" value="Unassembled WGS sequence"/>
</dbReference>
<comment type="caution">
    <text evidence="2">The sequence shown here is derived from an EMBL/GenBank/DDBJ whole genome shotgun (WGS) entry which is preliminary data.</text>
</comment>
<feature type="coiled-coil region" evidence="1">
    <location>
        <begin position="199"/>
        <end position="226"/>
    </location>
</feature>
<dbReference type="AlphaFoldDB" id="A0A8H8D938"/>
<sequence>MSDELGNACDDFLKATSILSHSYGVPKVQRQQDFTSWSHIHNLEKQYYTAYKDLTHKLNRLMYLTKLKEIANLGDTSHQVDQIKEAMDVEDLEELHQFLQLQNDVIKTDSLLNRFLLMSSPVLKAINQANLNTSETRILENLGVLYDDDGLVFKLQKIENKRRSQEDQSHENPFEVIYTEIKPLMDEVEQLDSQFKELHAKYISQKESQVEENEEARKQYRELVQRWHKLDRLCLLLILLITSLPYLWSSDESLMNMMLDLNSIRDKLSKYQSVINKDNLEDFSTKELLGLEFD</sequence>
<keyword evidence="1" id="KW-0175">Coiled coil</keyword>